<evidence type="ECO:0000313" key="2">
    <source>
        <dbReference type="EMBL" id="MPY67547.1"/>
    </source>
</evidence>
<accession>A0A7X1NXC2</accession>
<keyword evidence="1" id="KW-0732">Signal</keyword>
<comment type="caution">
    <text evidence="2">The sequence shown here is derived from an EMBL/GenBank/DDBJ whole genome shotgun (WGS) entry which is preliminary data.</text>
</comment>
<reference evidence="2 3" key="1">
    <citation type="submission" date="2019-10" db="EMBL/GenBank/DDBJ databases">
        <title>Deinococcus sp. isolated from soil.</title>
        <authorList>
            <person name="Li Y."/>
            <person name="Wang J."/>
        </authorList>
    </citation>
    <scope>NUCLEOTIDE SEQUENCE [LARGE SCALE GENOMIC DNA]</scope>
    <source>
        <strain evidence="2 3">SDU3-2</strain>
    </source>
</reference>
<sequence length="238" mass="26243">MLASLLTLTALSLPAWDAPTWGAPVKSDTRPANAHEARVFLTAYCQGRPDCQVEFLPIGENGTKIPAANRRIPVNVAYGSFTRPGTQEVLMTLCYAQSDACDGTTLLRREGGRWKAVHHTEGVSPSECLKFRRFDGRGQLACRSNGMVMYGSTLRLISADGKRAVQKDLLPDGLGNCEARPMPVTRLGDWRKQDVNGDGRPDLVVDVYRYRLHFGKPGCLPGEPVRVDGERVVRRFAM</sequence>
<organism evidence="2 3">
    <name type="scientific">Deinococcus terrestris</name>
    <dbReference type="NCBI Taxonomy" id="2651870"/>
    <lineage>
        <taxon>Bacteria</taxon>
        <taxon>Thermotogati</taxon>
        <taxon>Deinococcota</taxon>
        <taxon>Deinococci</taxon>
        <taxon>Deinococcales</taxon>
        <taxon>Deinococcaceae</taxon>
        <taxon>Deinococcus</taxon>
    </lineage>
</organism>
<keyword evidence="3" id="KW-1185">Reference proteome</keyword>
<dbReference type="EMBL" id="WBSL01000006">
    <property type="protein sequence ID" value="MPY67547.1"/>
    <property type="molecule type" value="Genomic_DNA"/>
</dbReference>
<dbReference type="Proteomes" id="UP000484842">
    <property type="component" value="Unassembled WGS sequence"/>
</dbReference>
<evidence type="ECO:0000313" key="3">
    <source>
        <dbReference type="Proteomes" id="UP000484842"/>
    </source>
</evidence>
<protein>
    <submittedName>
        <fullName evidence="2">Uncharacterized protein</fullName>
    </submittedName>
</protein>
<feature type="chain" id="PRO_5031218833" evidence="1">
    <location>
        <begin position="18"/>
        <end position="238"/>
    </location>
</feature>
<gene>
    <name evidence="2" type="ORF">F8S09_12770</name>
</gene>
<feature type="signal peptide" evidence="1">
    <location>
        <begin position="1"/>
        <end position="17"/>
    </location>
</feature>
<dbReference type="RefSeq" id="WP_152871867.1">
    <property type="nucleotide sequence ID" value="NZ_WBSL01000006.1"/>
</dbReference>
<name>A0A7X1NXC2_9DEIO</name>
<evidence type="ECO:0000256" key="1">
    <source>
        <dbReference type="SAM" id="SignalP"/>
    </source>
</evidence>
<dbReference type="AlphaFoldDB" id="A0A7X1NXC2"/>
<proteinExistence type="predicted"/>